<dbReference type="Proteomes" id="UP000509597">
    <property type="component" value="Chromosome"/>
</dbReference>
<evidence type="ECO:0000313" key="3">
    <source>
        <dbReference type="Proteomes" id="UP000509597"/>
    </source>
</evidence>
<protein>
    <submittedName>
        <fullName evidence="2">Uncharacterized protein</fullName>
    </submittedName>
</protein>
<evidence type="ECO:0000256" key="1">
    <source>
        <dbReference type="SAM" id="Phobius"/>
    </source>
</evidence>
<gene>
    <name evidence="2" type="ORF">HQ393_13900</name>
</gene>
<keyword evidence="1" id="KW-0812">Transmembrane</keyword>
<dbReference type="EMBL" id="CP058627">
    <property type="protein sequence ID" value="QLG89246.1"/>
    <property type="molecule type" value="Genomic_DNA"/>
</dbReference>
<dbReference type="KEGG" id="chiz:HQ393_13900"/>
<dbReference type="RefSeq" id="WP_179355742.1">
    <property type="nucleotide sequence ID" value="NZ_CP058627.1"/>
</dbReference>
<evidence type="ECO:0000313" key="2">
    <source>
        <dbReference type="EMBL" id="QLG89246.1"/>
    </source>
</evidence>
<feature type="transmembrane region" description="Helical" evidence="1">
    <location>
        <begin position="6"/>
        <end position="23"/>
    </location>
</feature>
<dbReference type="AlphaFoldDB" id="A0A7H9BLK0"/>
<organism evidence="2 3">
    <name type="scientific">Chitinibacter bivalviorum</name>
    <dbReference type="NCBI Taxonomy" id="2739434"/>
    <lineage>
        <taxon>Bacteria</taxon>
        <taxon>Pseudomonadati</taxon>
        <taxon>Pseudomonadota</taxon>
        <taxon>Betaproteobacteria</taxon>
        <taxon>Neisseriales</taxon>
        <taxon>Chitinibacteraceae</taxon>
        <taxon>Chitinibacter</taxon>
    </lineage>
</organism>
<proteinExistence type="predicted"/>
<keyword evidence="1" id="KW-1133">Transmembrane helix</keyword>
<keyword evidence="3" id="KW-1185">Reference proteome</keyword>
<reference evidence="2 3" key="1">
    <citation type="submission" date="2020-07" db="EMBL/GenBank/DDBJ databases">
        <title>Complete genome sequence of Chitinibacter sp. 2T18.</title>
        <authorList>
            <person name="Bae J.-W."/>
            <person name="Choi J.-W."/>
        </authorList>
    </citation>
    <scope>NUCLEOTIDE SEQUENCE [LARGE SCALE GENOMIC DNA]</scope>
    <source>
        <strain evidence="2 3">2T18</strain>
    </source>
</reference>
<keyword evidence="1" id="KW-0472">Membrane</keyword>
<sequence>MNKDSLYLGLFLSIGALVILVMLQPPKSNVETRTVTNLPATASVAQLNDGQLIAAYQDADNSCRGTSDEVETPKYCAKRDSLAKTLEDKGYEFISHYELMNYAEEYETPEDVVKSNNFGGDSGWKTKEEASAIRAKYTEKRRAETAPKPDSLESKFKALELVSNLCREKLEQGEVDPESCKERVTIIHADMMMSLGNCRKSLIEEHKRKPDVTELNGSDILYIKESGSKNMSKHECTTATSIPTNYQVLRIYGAIVN</sequence>
<name>A0A7H9BLK0_9NEIS</name>
<accession>A0A7H9BLK0</accession>